<accession>A0A2P5FD64</accession>
<dbReference type="PANTHER" id="PTHR31374:SF199">
    <property type="entry name" value="SMALL AUXIN-UP RNA-RELATED"/>
    <property type="match status" value="1"/>
</dbReference>
<dbReference type="OrthoDB" id="660486at2759"/>
<dbReference type="InterPro" id="IPR003676">
    <property type="entry name" value="SAUR_fam"/>
</dbReference>
<dbReference type="GO" id="GO:0009733">
    <property type="term" value="P:response to auxin"/>
    <property type="evidence" value="ECO:0007669"/>
    <property type="project" value="InterPro"/>
</dbReference>
<dbReference type="STRING" id="63057.A0A2P5FD64"/>
<dbReference type="Pfam" id="PF02519">
    <property type="entry name" value="Auxin_inducible"/>
    <property type="match status" value="1"/>
</dbReference>
<evidence type="ECO:0000256" key="1">
    <source>
        <dbReference type="ARBA" id="ARBA00006974"/>
    </source>
</evidence>
<gene>
    <name evidence="2" type="ORF">TorRG33x02_085470</name>
</gene>
<dbReference type="InParanoid" id="A0A2P5FD64"/>
<evidence type="ECO:0000313" key="2">
    <source>
        <dbReference type="EMBL" id="PON95718.1"/>
    </source>
</evidence>
<name>A0A2P5FD64_TREOI</name>
<sequence length="173" mass="19168">MDMVKEKWKKNLIVKAWGSCKSFGAGFRSNNSNIKASLKRSFTVDGDQGRWRGKSHVAPDGCFSVYVGPEKQRFVVRAEFANHPLFRMLLEDAEMEYGFNSQGPIMLPCDVVLFYKVLAEMESSGDDVMISGGASSSPSCGFAMLRSPNNGFGHGYGAYRLLSPSRLLKINHL</sequence>
<dbReference type="EMBL" id="JXTC01000043">
    <property type="protein sequence ID" value="PON95718.1"/>
    <property type="molecule type" value="Genomic_DNA"/>
</dbReference>
<dbReference type="Proteomes" id="UP000237000">
    <property type="component" value="Unassembled WGS sequence"/>
</dbReference>
<dbReference type="AlphaFoldDB" id="A0A2P5FD64"/>
<organism evidence="2 3">
    <name type="scientific">Trema orientale</name>
    <name type="common">Charcoal tree</name>
    <name type="synonym">Celtis orientalis</name>
    <dbReference type="NCBI Taxonomy" id="63057"/>
    <lineage>
        <taxon>Eukaryota</taxon>
        <taxon>Viridiplantae</taxon>
        <taxon>Streptophyta</taxon>
        <taxon>Embryophyta</taxon>
        <taxon>Tracheophyta</taxon>
        <taxon>Spermatophyta</taxon>
        <taxon>Magnoliopsida</taxon>
        <taxon>eudicotyledons</taxon>
        <taxon>Gunneridae</taxon>
        <taxon>Pentapetalae</taxon>
        <taxon>rosids</taxon>
        <taxon>fabids</taxon>
        <taxon>Rosales</taxon>
        <taxon>Cannabaceae</taxon>
        <taxon>Trema</taxon>
    </lineage>
</organism>
<dbReference type="FunCoup" id="A0A2P5FD64">
    <property type="interactions" value="190"/>
</dbReference>
<evidence type="ECO:0000313" key="3">
    <source>
        <dbReference type="Proteomes" id="UP000237000"/>
    </source>
</evidence>
<dbReference type="PANTHER" id="PTHR31374">
    <property type="entry name" value="AUXIN-INDUCED PROTEIN-LIKE-RELATED"/>
    <property type="match status" value="1"/>
</dbReference>
<reference evidence="3" key="1">
    <citation type="submission" date="2016-06" db="EMBL/GenBank/DDBJ databases">
        <title>Parallel loss of symbiosis genes in relatives of nitrogen-fixing non-legume Parasponia.</title>
        <authorList>
            <person name="Van Velzen R."/>
            <person name="Holmer R."/>
            <person name="Bu F."/>
            <person name="Rutten L."/>
            <person name="Van Zeijl A."/>
            <person name="Liu W."/>
            <person name="Santuari L."/>
            <person name="Cao Q."/>
            <person name="Sharma T."/>
            <person name="Shen D."/>
            <person name="Roswanjaya Y."/>
            <person name="Wardhani T."/>
            <person name="Kalhor M.S."/>
            <person name="Jansen J."/>
            <person name="Van den Hoogen J."/>
            <person name="Gungor B."/>
            <person name="Hartog M."/>
            <person name="Hontelez J."/>
            <person name="Verver J."/>
            <person name="Yang W.-C."/>
            <person name="Schijlen E."/>
            <person name="Repin R."/>
            <person name="Schilthuizen M."/>
            <person name="Schranz E."/>
            <person name="Heidstra R."/>
            <person name="Miyata K."/>
            <person name="Fedorova E."/>
            <person name="Kohlen W."/>
            <person name="Bisseling T."/>
            <person name="Smit S."/>
            <person name="Geurts R."/>
        </authorList>
    </citation>
    <scope>NUCLEOTIDE SEQUENCE [LARGE SCALE GENOMIC DNA]</scope>
    <source>
        <strain evidence="3">cv. RG33-2</strain>
    </source>
</reference>
<comment type="caution">
    <text evidence="2">The sequence shown here is derived from an EMBL/GenBank/DDBJ whole genome shotgun (WGS) entry which is preliminary data.</text>
</comment>
<protein>
    <submittedName>
        <fullName evidence="2">Small auxin-up RNA</fullName>
    </submittedName>
</protein>
<comment type="similarity">
    <text evidence="1">Belongs to the ARG7 family.</text>
</comment>
<keyword evidence="3" id="KW-1185">Reference proteome</keyword>
<proteinExistence type="inferred from homology"/>